<accession>A0A0F5Y9B9</accession>
<dbReference type="InterPro" id="IPR005913">
    <property type="entry name" value="dTDP_dehydrorham_reduct"/>
</dbReference>
<organism evidence="4 5">
    <name type="scientific">Limnoraphis robusta CS-951</name>
    <dbReference type="NCBI Taxonomy" id="1637645"/>
    <lineage>
        <taxon>Bacteria</taxon>
        <taxon>Bacillati</taxon>
        <taxon>Cyanobacteriota</taxon>
        <taxon>Cyanophyceae</taxon>
        <taxon>Oscillatoriophycideae</taxon>
        <taxon>Oscillatoriales</taxon>
        <taxon>Sirenicapillariaceae</taxon>
        <taxon>Limnoraphis</taxon>
    </lineage>
</organism>
<comment type="function">
    <text evidence="2">Catalyzes the reduction of dTDP-6-deoxy-L-lyxo-4-hexulose to yield dTDP-L-rhamnose.</text>
</comment>
<name>A0A0F5Y9B9_9CYAN</name>
<feature type="domain" description="RmlD-like substrate binding" evidence="3">
    <location>
        <begin position="3"/>
        <end position="286"/>
    </location>
</feature>
<gene>
    <name evidence="4" type="ORF">WN50_26560</name>
</gene>
<dbReference type="AlphaFoldDB" id="A0A0F5Y9B9"/>
<dbReference type="UniPathway" id="UPA00124"/>
<dbReference type="CDD" id="cd05254">
    <property type="entry name" value="dTDP_HR_like_SDR_e"/>
    <property type="match status" value="1"/>
</dbReference>
<reference evidence="4 5" key="1">
    <citation type="submission" date="2015-06" db="EMBL/GenBank/DDBJ databases">
        <title>Draft genome assembly of filamentous brackish cyanobacterium Limnoraphis robusta strain CS-951.</title>
        <authorList>
            <person name="Willis A."/>
            <person name="Parks M."/>
            <person name="Burford M.A."/>
        </authorList>
    </citation>
    <scope>NUCLEOTIDE SEQUENCE [LARGE SCALE GENOMIC DNA]</scope>
    <source>
        <strain evidence="4 5">CS-951</strain>
    </source>
</reference>
<protein>
    <recommendedName>
        <fullName evidence="2">dTDP-4-dehydrorhamnose reductase</fullName>
        <ecNumber evidence="2">1.1.1.133</ecNumber>
    </recommendedName>
</protein>
<dbReference type="Pfam" id="PF04321">
    <property type="entry name" value="RmlD_sub_bind"/>
    <property type="match status" value="1"/>
</dbReference>
<comment type="pathway">
    <text evidence="2">Carbohydrate biosynthesis; dTDP-L-rhamnose biosynthesis.</text>
</comment>
<dbReference type="OrthoDB" id="9803892at2"/>
<evidence type="ECO:0000313" key="4">
    <source>
        <dbReference type="EMBL" id="KKD35217.1"/>
    </source>
</evidence>
<dbReference type="PANTHER" id="PTHR10491">
    <property type="entry name" value="DTDP-4-DEHYDRORHAMNOSE REDUCTASE"/>
    <property type="match status" value="1"/>
</dbReference>
<evidence type="ECO:0000256" key="2">
    <source>
        <dbReference type="RuleBase" id="RU364082"/>
    </source>
</evidence>
<evidence type="ECO:0000259" key="3">
    <source>
        <dbReference type="Pfam" id="PF04321"/>
    </source>
</evidence>
<dbReference type="GO" id="GO:0019305">
    <property type="term" value="P:dTDP-rhamnose biosynthetic process"/>
    <property type="evidence" value="ECO:0007669"/>
    <property type="project" value="UniProtKB-UniPathway"/>
</dbReference>
<dbReference type="InterPro" id="IPR036291">
    <property type="entry name" value="NAD(P)-bd_dom_sf"/>
</dbReference>
<comment type="caution">
    <text evidence="4">The sequence shown here is derived from an EMBL/GenBank/DDBJ whole genome shotgun (WGS) entry which is preliminary data.</text>
</comment>
<sequence length="291" mass="31868">MNKLLVTGASGFLGWNICQVAASQWEVYGTYRSKSVTIPGVKTLQLDLTDFDALKSIIEEIKPTAIIHTAAQSKPNYCQLHPEETYPINVRASVNLAGLSADYSIACAFTSTDLVFDGLNPPYKETDPVSPISVYGEQKVEAEQGILERNPQIAVCRMPLMFGKASPHAGSFIQGFIQTLKADKELQLFTDEYRTSVSGTTAAKGLLLAVEKSTGILHLGGKERLSRYDFGRVLAEVQELPVEKIKPCLQQDVQMPASRPPDVSLDSSKAFELGYKPLSIREELEALKGEV</sequence>
<dbReference type="EMBL" id="LATL02000131">
    <property type="protein sequence ID" value="KKD35217.1"/>
    <property type="molecule type" value="Genomic_DNA"/>
</dbReference>
<dbReference type="InterPro" id="IPR029903">
    <property type="entry name" value="RmlD-like-bd"/>
</dbReference>
<keyword evidence="2" id="KW-0521">NADP</keyword>
<evidence type="ECO:0000256" key="1">
    <source>
        <dbReference type="ARBA" id="ARBA00010944"/>
    </source>
</evidence>
<dbReference type="SUPFAM" id="SSF51735">
    <property type="entry name" value="NAD(P)-binding Rossmann-fold domains"/>
    <property type="match status" value="1"/>
</dbReference>
<keyword evidence="2" id="KW-0560">Oxidoreductase</keyword>
<dbReference type="EC" id="1.1.1.133" evidence="2"/>
<comment type="similarity">
    <text evidence="1 2">Belongs to the dTDP-4-dehydrorhamnose reductase family.</text>
</comment>
<dbReference type="PATRIC" id="fig|1637645.4.peg.2636"/>
<proteinExistence type="inferred from homology"/>
<dbReference type="PANTHER" id="PTHR10491:SF4">
    <property type="entry name" value="METHIONINE ADENOSYLTRANSFERASE 2 SUBUNIT BETA"/>
    <property type="match status" value="1"/>
</dbReference>
<evidence type="ECO:0000313" key="5">
    <source>
        <dbReference type="Proteomes" id="UP000033607"/>
    </source>
</evidence>
<dbReference type="GO" id="GO:0008831">
    <property type="term" value="F:dTDP-4-dehydrorhamnose reductase activity"/>
    <property type="evidence" value="ECO:0007669"/>
    <property type="project" value="UniProtKB-EC"/>
</dbReference>
<dbReference type="Gene3D" id="3.40.50.720">
    <property type="entry name" value="NAD(P)-binding Rossmann-like Domain"/>
    <property type="match status" value="1"/>
</dbReference>
<dbReference type="RefSeq" id="WP_046281623.1">
    <property type="nucleotide sequence ID" value="NZ_LATL02000131.1"/>
</dbReference>
<dbReference type="Proteomes" id="UP000033607">
    <property type="component" value="Unassembled WGS sequence"/>
</dbReference>